<dbReference type="EMBL" id="FSRA01000001">
    <property type="protein sequence ID" value="SIN80018.1"/>
    <property type="molecule type" value="Genomic_DNA"/>
</dbReference>
<evidence type="ECO:0000313" key="2">
    <source>
        <dbReference type="EMBL" id="SIN80018.1"/>
    </source>
</evidence>
<evidence type="ECO:0008006" key="4">
    <source>
        <dbReference type="Google" id="ProtNLM"/>
    </source>
</evidence>
<feature type="signal peptide" evidence="1">
    <location>
        <begin position="1"/>
        <end position="21"/>
    </location>
</feature>
<organism evidence="2 3">
    <name type="scientific">Chitinophaga niabensis</name>
    <dbReference type="NCBI Taxonomy" id="536979"/>
    <lineage>
        <taxon>Bacteria</taxon>
        <taxon>Pseudomonadati</taxon>
        <taxon>Bacteroidota</taxon>
        <taxon>Chitinophagia</taxon>
        <taxon>Chitinophagales</taxon>
        <taxon>Chitinophagaceae</taxon>
        <taxon>Chitinophaga</taxon>
    </lineage>
</organism>
<evidence type="ECO:0000256" key="1">
    <source>
        <dbReference type="SAM" id="SignalP"/>
    </source>
</evidence>
<feature type="chain" id="PRO_5013337403" description="DUF4252 domain-containing protein" evidence="1">
    <location>
        <begin position="22"/>
        <end position="173"/>
    </location>
</feature>
<dbReference type="AlphaFoldDB" id="A0A1N6EAF1"/>
<sequence length="173" mass="20020">MIRSILLFVCFLAFASIDANAQRKQLRNFQRQHYDVAETHRIGLSFLPLRIVSWFIPGHAFDGEARDVKWALKKVRSVKLYTIEMDNGASVSNESILKLKEDLYAKNKFEPLMEVRTADGSHVQFLSDGKDGDRLDNLVLLVQEEGEMVMVHLRTRLTISDLQRVMDKFKHEI</sequence>
<protein>
    <recommendedName>
        <fullName evidence="4">DUF4252 domain-containing protein</fullName>
    </recommendedName>
</protein>
<name>A0A1N6EAF1_9BACT</name>
<dbReference type="Proteomes" id="UP000185003">
    <property type="component" value="Unassembled WGS sequence"/>
</dbReference>
<dbReference type="RefSeq" id="WP_074238572.1">
    <property type="nucleotide sequence ID" value="NZ_FSRA01000001.1"/>
</dbReference>
<dbReference type="Pfam" id="PF14060">
    <property type="entry name" value="DUF4252"/>
    <property type="match status" value="1"/>
</dbReference>
<reference evidence="2 3" key="1">
    <citation type="submission" date="2016-11" db="EMBL/GenBank/DDBJ databases">
        <authorList>
            <person name="Jaros S."/>
            <person name="Januszkiewicz K."/>
            <person name="Wedrychowicz H."/>
        </authorList>
    </citation>
    <scope>NUCLEOTIDE SEQUENCE [LARGE SCALE GENOMIC DNA]</scope>
    <source>
        <strain evidence="2 3">DSM 24787</strain>
    </source>
</reference>
<evidence type="ECO:0000313" key="3">
    <source>
        <dbReference type="Proteomes" id="UP000185003"/>
    </source>
</evidence>
<accession>A0A1N6EAF1</accession>
<keyword evidence="3" id="KW-1185">Reference proteome</keyword>
<dbReference type="InterPro" id="IPR025348">
    <property type="entry name" value="DUF4252"/>
</dbReference>
<proteinExistence type="predicted"/>
<keyword evidence="1" id="KW-0732">Signal</keyword>
<gene>
    <name evidence="2" type="ORF">SAMN04488055_1429</name>
</gene>
<dbReference type="OrthoDB" id="656399at2"/>
<dbReference type="STRING" id="536979.SAMN04488055_1429"/>